<sequence>MFGWFRAQNSCPINKEEQAWIEQGFSQFLEVFGPDRLYSGPVILPTTEFFPERYDGTEQETLEIAHRLAKLLDLEPEKLRLHYFDESDSRLFDEESDGRLERNGKPQGPMELWLEVKTLNDPLIVVACLAHEIAHALLLRHQRFLDQAEELEKQADLLTVFLGLGIFTANAAMVEDRQGASFTSYTWAGKRLGFLNFDLFAYALAHYALARGELHPRWASYLRPNVREPFGQSIRFLSRPENA</sequence>
<organism evidence="1 2">
    <name type="scientific">Lignipirellula cremea</name>
    <dbReference type="NCBI Taxonomy" id="2528010"/>
    <lineage>
        <taxon>Bacteria</taxon>
        <taxon>Pseudomonadati</taxon>
        <taxon>Planctomycetota</taxon>
        <taxon>Planctomycetia</taxon>
        <taxon>Pirellulales</taxon>
        <taxon>Pirellulaceae</taxon>
        <taxon>Lignipirellula</taxon>
    </lineage>
</organism>
<dbReference type="AlphaFoldDB" id="A0A518DX10"/>
<evidence type="ECO:0000313" key="2">
    <source>
        <dbReference type="Proteomes" id="UP000317648"/>
    </source>
</evidence>
<dbReference type="Proteomes" id="UP000317648">
    <property type="component" value="Chromosome"/>
</dbReference>
<dbReference type="EMBL" id="CP036433">
    <property type="protein sequence ID" value="QDU96371.1"/>
    <property type="molecule type" value="Genomic_DNA"/>
</dbReference>
<accession>A0A518DX10</accession>
<dbReference type="KEGG" id="lcre:Pla8534_41910"/>
<dbReference type="OrthoDB" id="2041998at2"/>
<dbReference type="RefSeq" id="WP_145055009.1">
    <property type="nucleotide sequence ID" value="NZ_CP036433.1"/>
</dbReference>
<protein>
    <submittedName>
        <fullName evidence="1">Uncharacterized protein</fullName>
    </submittedName>
</protein>
<keyword evidence="2" id="KW-1185">Reference proteome</keyword>
<evidence type="ECO:0000313" key="1">
    <source>
        <dbReference type="EMBL" id="QDU96371.1"/>
    </source>
</evidence>
<proteinExistence type="predicted"/>
<reference evidence="1 2" key="1">
    <citation type="submission" date="2019-02" db="EMBL/GenBank/DDBJ databases">
        <title>Deep-cultivation of Planctomycetes and their phenomic and genomic characterization uncovers novel biology.</title>
        <authorList>
            <person name="Wiegand S."/>
            <person name="Jogler M."/>
            <person name="Boedeker C."/>
            <person name="Pinto D."/>
            <person name="Vollmers J."/>
            <person name="Rivas-Marin E."/>
            <person name="Kohn T."/>
            <person name="Peeters S.H."/>
            <person name="Heuer A."/>
            <person name="Rast P."/>
            <person name="Oberbeckmann S."/>
            <person name="Bunk B."/>
            <person name="Jeske O."/>
            <person name="Meyerdierks A."/>
            <person name="Storesund J.E."/>
            <person name="Kallscheuer N."/>
            <person name="Luecker S."/>
            <person name="Lage O.M."/>
            <person name="Pohl T."/>
            <person name="Merkel B.J."/>
            <person name="Hornburger P."/>
            <person name="Mueller R.-W."/>
            <person name="Bruemmer F."/>
            <person name="Labrenz M."/>
            <person name="Spormann A.M."/>
            <person name="Op den Camp H."/>
            <person name="Overmann J."/>
            <person name="Amann R."/>
            <person name="Jetten M.S.M."/>
            <person name="Mascher T."/>
            <person name="Medema M.H."/>
            <person name="Devos D.P."/>
            <person name="Kaster A.-K."/>
            <person name="Ovreas L."/>
            <person name="Rohde M."/>
            <person name="Galperin M.Y."/>
            <person name="Jogler C."/>
        </authorList>
    </citation>
    <scope>NUCLEOTIDE SEQUENCE [LARGE SCALE GENOMIC DNA]</scope>
    <source>
        <strain evidence="1 2">Pla85_3_4</strain>
    </source>
</reference>
<gene>
    <name evidence="1" type="ORF">Pla8534_41910</name>
</gene>
<name>A0A518DX10_9BACT</name>